<dbReference type="RefSeq" id="WP_046829513.1">
    <property type="nucleotide sequence ID" value="NZ_LBIA02000001.1"/>
</dbReference>
<dbReference type="Gene3D" id="3.40.50.720">
    <property type="entry name" value="NAD(P)-binding Rossmann-like Domain"/>
    <property type="match status" value="1"/>
</dbReference>
<dbReference type="InterPro" id="IPR001509">
    <property type="entry name" value="Epimerase_deHydtase"/>
</dbReference>
<dbReference type="EMBL" id="LBIA02000001">
    <property type="protein sequence ID" value="TKT72417.1"/>
    <property type="molecule type" value="Genomic_DNA"/>
</dbReference>
<dbReference type="CDD" id="cd05253">
    <property type="entry name" value="UDP_GE_SDE_e"/>
    <property type="match status" value="1"/>
</dbReference>
<gene>
    <name evidence="3" type="ORF">YH63_013805</name>
</gene>
<name>A0A4U6BPS1_9BRAD</name>
<dbReference type="Proteomes" id="UP000034832">
    <property type="component" value="Unassembled WGS sequence"/>
</dbReference>
<feature type="domain" description="NAD-dependent epimerase/dehydratase" evidence="2">
    <location>
        <begin position="6"/>
        <end position="238"/>
    </location>
</feature>
<dbReference type="OrthoDB" id="9801785at2"/>
<keyword evidence="4" id="KW-1185">Reference proteome</keyword>
<proteinExistence type="predicted"/>
<protein>
    <submittedName>
        <fullName evidence="3">NAD-dependent epimerase</fullName>
    </submittedName>
</protein>
<evidence type="ECO:0000256" key="1">
    <source>
        <dbReference type="ARBA" id="ARBA00023027"/>
    </source>
</evidence>
<keyword evidence="1" id="KW-0520">NAD</keyword>
<evidence type="ECO:0000313" key="4">
    <source>
        <dbReference type="Proteomes" id="UP000034832"/>
    </source>
</evidence>
<dbReference type="Pfam" id="PF01370">
    <property type="entry name" value="Epimerase"/>
    <property type="match status" value="1"/>
</dbReference>
<comment type="caution">
    <text evidence="3">The sequence shown here is derived from an EMBL/GenBank/DDBJ whole genome shotgun (WGS) entry which is preliminary data.</text>
</comment>
<sequence length="339" mass="37745">MSEKTILVTGAAGFIGLHLSQKLLQAGYKVVGLDNINSYYDPKLKEARLDVLKNDPSFSFVKLDLVDRSGVAELFSAKRFPVVIHLAAQAGVRYSIENPHAYVDANLEGFINILEGCRHNECRHLLYASSSSVYGANTKLPFSVHDSVDHPVSLYAASKKANELMAHAYSHLYRIPSTGLRFFTVYGPWGRPDMAMFLFAKAILEGKPIKLFNHGDMRRDFTYVDDVTEAIVRLIDHAPVGQAKAPDATPDPGTSAAPWRVFNVGNNHPEELSKVVEILEKEFGRKAAKEMLPMQPGDVPATYADVDDLMREVGFRPSTTIEDGIARFAAWYREYHQLS</sequence>
<organism evidence="3 4">
    <name type="scientific">Afipia massiliensis</name>
    <dbReference type="NCBI Taxonomy" id="211460"/>
    <lineage>
        <taxon>Bacteria</taxon>
        <taxon>Pseudomonadati</taxon>
        <taxon>Pseudomonadota</taxon>
        <taxon>Alphaproteobacteria</taxon>
        <taxon>Hyphomicrobiales</taxon>
        <taxon>Nitrobacteraceae</taxon>
        <taxon>Afipia</taxon>
    </lineage>
</organism>
<reference evidence="3" key="1">
    <citation type="submission" date="2019-04" db="EMBL/GenBank/DDBJ databases">
        <title>Whole genome sequencing of cave bacteria.</title>
        <authorList>
            <person name="Gan H.M."/>
            <person name="Barton H."/>
            <person name="Savka M.A."/>
        </authorList>
    </citation>
    <scope>NUCLEOTIDE SEQUENCE [LARGE SCALE GENOMIC DNA]</scope>
    <source>
        <strain evidence="3">LC387</strain>
    </source>
</reference>
<dbReference type="InterPro" id="IPR036291">
    <property type="entry name" value="NAD(P)-bd_dom_sf"/>
</dbReference>
<evidence type="ECO:0000313" key="3">
    <source>
        <dbReference type="EMBL" id="TKT72417.1"/>
    </source>
</evidence>
<dbReference type="AlphaFoldDB" id="A0A4U6BPS1"/>
<dbReference type="PANTHER" id="PTHR43574">
    <property type="entry name" value="EPIMERASE-RELATED"/>
    <property type="match status" value="1"/>
</dbReference>
<dbReference type="SUPFAM" id="SSF51735">
    <property type="entry name" value="NAD(P)-binding Rossmann-fold domains"/>
    <property type="match status" value="1"/>
</dbReference>
<dbReference type="PRINTS" id="PR01713">
    <property type="entry name" value="NUCEPIMERASE"/>
</dbReference>
<dbReference type="STRING" id="211460.YH63_05210"/>
<evidence type="ECO:0000259" key="2">
    <source>
        <dbReference type="Pfam" id="PF01370"/>
    </source>
</evidence>
<accession>A0A4U6BPS1</accession>